<proteinExistence type="predicted"/>
<dbReference type="InterPro" id="IPR002563">
    <property type="entry name" value="Flavin_Rdtase-like_dom"/>
</dbReference>
<evidence type="ECO:0000256" key="1">
    <source>
        <dbReference type="ARBA" id="ARBA00023002"/>
    </source>
</evidence>
<dbReference type="InterPro" id="IPR050268">
    <property type="entry name" value="NADH-dep_flavin_reductase"/>
</dbReference>
<dbReference type="PANTHER" id="PTHR30466">
    <property type="entry name" value="FLAVIN REDUCTASE"/>
    <property type="match status" value="1"/>
</dbReference>
<feature type="domain" description="Flavin reductase like" evidence="2">
    <location>
        <begin position="37"/>
        <end position="179"/>
    </location>
</feature>
<dbReference type="Pfam" id="PF01613">
    <property type="entry name" value="Flavin_Reduct"/>
    <property type="match status" value="1"/>
</dbReference>
<evidence type="ECO:0000313" key="3">
    <source>
        <dbReference type="EMBL" id="MFD0986295.1"/>
    </source>
</evidence>
<gene>
    <name evidence="3" type="ORF">ACFQ2F_04215</name>
</gene>
<dbReference type="EMBL" id="JBHTJO010000001">
    <property type="protein sequence ID" value="MFD0986295.1"/>
    <property type="molecule type" value="Genomic_DNA"/>
</dbReference>
<dbReference type="GO" id="GO:0016491">
    <property type="term" value="F:oxidoreductase activity"/>
    <property type="evidence" value="ECO:0007669"/>
    <property type="project" value="UniProtKB-KW"/>
</dbReference>
<evidence type="ECO:0000313" key="4">
    <source>
        <dbReference type="Proteomes" id="UP001597102"/>
    </source>
</evidence>
<dbReference type="Gene3D" id="2.30.110.10">
    <property type="entry name" value="Electron Transport, Fmn-binding Protein, Chain A"/>
    <property type="match status" value="1"/>
</dbReference>
<dbReference type="SMART" id="SM00903">
    <property type="entry name" value="Flavin_Reduct"/>
    <property type="match status" value="1"/>
</dbReference>
<keyword evidence="4" id="KW-1185">Reference proteome</keyword>
<accession>A0ABW3J783</accession>
<reference evidence="4" key="1">
    <citation type="journal article" date="2019" name="Int. J. Syst. Evol. Microbiol.">
        <title>The Global Catalogue of Microorganisms (GCM) 10K type strain sequencing project: providing services to taxonomists for standard genome sequencing and annotation.</title>
        <authorList>
            <consortium name="The Broad Institute Genomics Platform"/>
            <consortium name="The Broad Institute Genome Sequencing Center for Infectious Disease"/>
            <person name="Wu L."/>
            <person name="Ma J."/>
        </authorList>
    </citation>
    <scope>NUCLEOTIDE SEQUENCE [LARGE SCALE GENOMIC DNA]</scope>
    <source>
        <strain evidence="4">CCUG 61697</strain>
    </source>
</reference>
<sequence>MSSQNQKIAGAQPAATANNIAYNGQPRVDPDIFRSAMRQLAGGVTIITTVDRGTLHGFTATAFCSVCAEPPTVLIVVNRTARTHPHIDARRHFAVNLLSDSQTDLANRFAGKMENQFEGMAYTLPEGGAPVFDGVAAHLQCIVSSRLDVGTHTIFIGDVIGGGTSESGPLVYHSARFGRIEQID</sequence>
<name>A0ABW3J783_9HYPH</name>
<dbReference type="PANTHER" id="PTHR30466:SF1">
    <property type="entry name" value="FMN REDUCTASE (NADH) RUTF"/>
    <property type="match status" value="1"/>
</dbReference>
<keyword evidence="1 3" id="KW-0560">Oxidoreductase</keyword>
<dbReference type="RefSeq" id="WP_379086152.1">
    <property type="nucleotide sequence ID" value="NZ_JBHTJO010000001.1"/>
</dbReference>
<dbReference type="InterPro" id="IPR012349">
    <property type="entry name" value="Split_barrel_FMN-bd"/>
</dbReference>
<dbReference type="SUPFAM" id="SSF50475">
    <property type="entry name" value="FMN-binding split barrel"/>
    <property type="match status" value="1"/>
</dbReference>
<evidence type="ECO:0000259" key="2">
    <source>
        <dbReference type="SMART" id="SM00903"/>
    </source>
</evidence>
<organism evidence="3 4">
    <name type="scientific">Methyloligella solikamskensis</name>
    <dbReference type="NCBI Taxonomy" id="1177756"/>
    <lineage>
        <taxon>Bacteria</taxon>
        <taxon>Pseudomonadati</taxon>
        <taxon>Pseudomonadota</taxon>
        <taxon>Alphaproteobacteria</taxon>
        <taxon>Hyphomicrobiales</taxon>
        <taxon>Hyphomicrobiaceae</taxon>
        <taxon>Methyloligella</taxon>
    </lineage>
</organism>
<dbReference type="Proteomes" id="UP001597102">
    <property type="component" value="Unassembled WGS sequence"/>
</dbReference>
<dbReference type="EC" id="1.-.-.-" evidence="3"/>
<comment type="caution">
    <text evidence="3">The sequence shown here is derived from an EMBL/GenBank/DDBJ whole genome shotgun (WGS) entry which is preliminary data.</text>
</comment>
<protein>
    <submittedName>
        <fullName evidence="3">Flavin reductase family protein</fullName>
        <ecNumber evidence="3">1.-.-.-</ecNumber>
    </submittedName>
</protein>